<dbReference type="AlphaFoldDB" id="A0A4Q9QAB6"/>
<gene>
    <name evidence="1" type="ORF">BD310DRAFT_914910</name>
</gene>
<name>A0A4Q9QAB6_9APHY</name>
<proteinExistence type="predicted"/>
<protein>
    <submittedName>
        <fullName evidence="1">Uncharacterized protein</fullName>
    </submittedName>
</protein>
<organism evidence="1 2">
    <name type="scientific">Dichomitus squalens</name>
    <dbReference type="NCBI Taxonomy" id="114155"/>
    <lineage>
        <taxon>Eukaryota</taxon>
        <taxon>Fungi</taxon>
        <taxon>Dikarya</taxon>
        <taxon>Basidiomycota</taxon>
        <taxon>Agaricomycotina</taxon>
        <taxon>Agaricomycetes</taxon>
        <taxon>Polyporales</taxon>
        <taxon>Polyporaceae</taxon>
        <taxon>Dichomitus</taxon>
    </lineage>
</organism>
<reference evidence="1 2" key="1">
    <citation type="submission" date="2019-01" db="EMBL/GenBank/DDBJ databases">
        <title>Draft genome sequences of three monokaryotic isolates of the white-rot basidiomycete fungus Dichomitus squalens.</title>
        <authorList>
            <consortium name="DOE Joint Genome Institute"/>
            <person name="Lopez S.C."/>
            <person name="Andreopoulos B."/>
            <person name="Pangilinan J."/>
            <person name="Lipzen A."/>
            <person name="Riley R."/>
            <person name="Ahrendt S."/>
            <person name="Ng V."/>
            <person name="Barry K."/>
            <person name="Daum C."/>
            <person name="Grigoriev I.V."/>
            <person name="Hilden K.S."/>
            <person name="Makela M.R."/>
            <person name="de Vries R.P."/>
        </authorList>
    </citation>
    <scope>NUCLEOTIDE SEQUENCE [LARGE SCALE GENOMIC DNA]</scope>
    <source>
        <strain evidence="1 2">CBS 464.89</strain>
    </source>
</reference>
<evidence type="ECO:0000313" key="1">
    <source>
        <dbReference type="EMBL" id="TBU64582.1"/>
    </source>
</evidence>
<keyword evidence="2" id="KW-1185">Reference proteome</keyword>
<accession>A0A4Q9QAB6</accession>
<dbReference type="EMBL" id="ML145086">
    <property type="protein sequence ID" value="TBU64582.1"/>
    <property type="molecule type" value="Genomic_DNA"/>
</dbReference>
<dbReference type="Proteomes" id="UP000292082">
    <property type="component" value="Unassembled WGS sequence"/>
</dbReference>
<evidence type="ECO:0000313" key="2">
    <source>
        <dbReference type="Proteomes" id="UP000292082"/>
    </source>
</evidence>
<sequence length="77" mass="8791">MHHIPSTVLQALHQHPCPRCFIPQVPHPALLSCQTLFSVFGIYQYESRRLKRNSSSILMMKGKLCHCLHQCPHTDAA</sequence>